<reference evidence="2" key="1">
    <citation type="journal article" date="2014" name="PLoS ONE">
        <title>Transcriptome-Based Identification of ABC Transporters in the Western Tarnished Plant Bug Lygus hesperus.</title>
        <authorList>
            <person name="Hull J.J."/>
            <person name="Chaney K."/>
            <person name="Geib S.M."/>
            <person name="Fabrick J.A."/>
            <person name="Brent C.S."/>
            <person name="Walsh D."/>
            <person name="Lavine L.C."/>
        </authorList>
    </citation>
    <scope>NUCLEOTIDE SEQUENCE</scope>
</reference>
<gene>
    <name evidence="2" type="primary">tra1</name>
    <name evidence="2" type="ORF">CM83_38464</name>
    <name evidence="3" type="ORF">g.9470</name>
</gene>
<proteinExistence type="predicted"/>
<reference evidence="3" key="3">
    <citation type="journal article" date="2016" name="Gigascience">
        <title>De novo construction of an expanded transcriptome assembly for the western tarnished plant bug, Lygus hesperus.</title>
        <authorList>
            <person name="Tassone E.E."/>
            <person name="Geib S.M."/>
            <person name="Hall B."/>
            <person name="Fabrick J.A."/>
            <person name="Brent C.S."/>
            <person name="Hull J.J."/>
        </authorList>
    </citation>
    <scope>NUCLEOTIDE SEQUENCE</scope>
</reference>
<reference evidence="2" key="2">
    <citation type="submission" date="2014-07" db="EMBL/GenBank/DDBJ databases">
        <authorList>
            <person name="Hull J."/>
        </authorList>
    </citation>
    <scope>NUCLEOTIDE SEQUENCE</scope>
</reference>
<dbReference type="EMBL" id="GDHC01021467">
    <property type="protein sequence ID" value="JAP97161.1"/>
    <property type="molecule type" value="Transcribed_RNA"/>
</dbReference>
<evidence type="ECO:0000313" key="2">
    <source>
        <dbReference type="EMBL" id="JAG39662.1"/>
    </source>
</evidence>
<dbReference type="EMBL" id="GBHO01003942">
    <property type="protein sequence ID" value="JAG39662.1"/>
    <property type="molecule type" value="Transcribed_RNA"/>
</dbReference>
<dbReference type="AlphaFoldDB" id="A0A0A9Z349"/>
<accession>A0A0A9Z349</accession>
<feature type="compositionally biased region" description="Polar residues" evidence="1">
    <location>
        <begin position="161"/>
        <end position="181"/>
    </location>
</feature>
<protein>
    <submittedName>
        <fullName evidence="2">Putative transcription-associated protein 1</fullName>
    </submittedName>
</protein>
<feature type="region of interest" description="Disordered" evidence="1">
    <location>
        <begin position="161"/>
        <end position="194"/>
    </location>
</feature>
<evidence type="ECO:0000313" key="3">
    <source>
        <dbReference type="EMBL" id="JAP97161.1"/>
    </source>
</evidence>
<organism evidence="2">
    <name type="scientific">Lygus hesperus</name>
    <name type="common">Western plant bug</name>
    <dbReference type="NCBI Taxonomy" id="30085"/>
    <lineage>
        <taxon>Eukaryota</taxon>
        <taxon>Metazoa</taxon>
        <taxon>Ecdysozoa</taxon>
        <taxon>Arthropoda</taxon>
        <taxon>Hexapoda</taxon>
        <taxon>Insecta</taxon>
        <taxon>Pterygota</taxon>
        <taxon>Neoptera</taxon>
        <taxon>Paraneoptera</taxon>
        <taxon>Hemiptera</taxon>
        <taxon>Heteroptera</taxon>
        <taxon>Panheteroptera</taxon>
        <taxon>Cimicomorpha</taxon>
        <taxon>Miridae</taxon>
        <taxon>Mirini</taxon>
        <taxon>Lygus</taxon>
    </lineage>
</organism>
<feature type="compositionally biased region" description="Low complexity" evidence="1">
    <location>
        <begin position="185"/>
        <end position="194"/>
    </location>
</feature>
<name>A0A0A9Z349_LYGHE</name>
<sequence length="218" mass="22881">MAEDEKHEREMEMVIQSAENNVDTAATVKIDALLANARRVSSQPKYTDETSETNHTIVGESKVTPYVPDVVDVMGMATSANELSSLPPVPSIPTPPPAPPVPSYYVLELDRVESVKLPVSLLTHSASSGSTGAVDEYMFSAQPGKAPSPSMMANMPTGIPQNSFASLRPSTVATPMNTSQPSPTPSLSSAAAAAAMSAATVNSVNASLHSSQQQQQQQ</sequence>
<feature type="non-terminal residue" evidence="2">
    <location>
        <position position="218"/>
    </location>
</feature>
<evidence type="ECO:0000256" key="1">
    <source>
        <dbReference type="SAM" id="MobiDB-lite"/>
    </source>
</evidence>